<dbReference type="AlphaFoldDB" id="A0A6J7CMA8"/>
<feature type="compositionally biased region" description="Low complexity" evidence="1">
    <location>
        <begin position="57"/>
        <end position="72"/>
    </location>
</feature>
<protein>
    <submittedName>
        <fullName evidence="2">Unannotated protein</fullName>
    </submittedName>
</protein>
<dbReference type="EMBL" id="CAFBLQ010000002">
    <property type="protein sequence ID" value="CAB4857289.1"/>
    <property type="molecule type" value="Genomic_DNA"/>
</dbReference>
<feature type="region of interest" description="Disordered" evidence="1">
    <location>
        <begin position="33"/>
        <end position="89"/>
    </location>
</feature>
<reference evidence="2" key="1">
    <citation type="submission" date="2020-05" db="EMBL/GenBank/DDBJ databases">
        <authorList>
            <person name="Chiriac C."/>
            <person name="Salcher M."/>
            <person name="Ghai R."/>
            <person name="Kavagutti S V."/>
        </authorList>
    </citation>
    <scope>NUCLEOTIDE SEQUENCE</scope>
</reference>
<proteinExistence type="predicted"/>
<sequence>MNWLPGMKTGMITPAATMKTAVNAPRTSRMIQKSVEASSIASRRRPRSRYSVNTGTKAALSAASAKSPRSRLGTWKASVKAEAGPLVPK</sequence>
<name>A0A6J7CMA8_9ZZZZ</name>
<gene>
    <name evidence="2" type="ORF">UFOPK3423_00045</name>
</gene>
<organism evidence="2">
    <name type="scientific">freshwater metagenome</name>
    <dbReference type="NCBI Taxonomy" id="449393"/>
    <lineage>
        <taxon>unclassified sequences</taxon>
        <taxon>metagenomes</taxon>
        <taxon>ecological metagenomes</taxon>
    </lineage>
</organism>
<evidence type="ECO:0000313" key="2">
    <source>
        <dbReference type="EMBL" id="CAB4857289.1"/>
    </source>
</evidence>
<evidence type="ECO:0000256" key="1">
    <source>
        <dbReference type="SAM" id="MobiDB-lite"/>
    </source>
</evidence>
<accession>A0A6J7CMA8</accession>